<dbReference type="AlphaFoldDB" id="A0A1V0TZQ2"/>
<gene>
    <name evidence="2" type="ORF">B1H19_33170</name>
</gene>
<keyword evidence="3" id="KW-1185">Reference proteome</keyword>
<dbReference type="Proteomes" id="UP000192726">
    <property type="component" value="Chromosome"/>
</dbReference>
<keyword evidence="1" id="KW-0812">Transmembrane</keyword>
<evidence type="ECO:0000313" key="2">
    <source>
        <dbReference type="EMBL" id="ARF58393.1"/>
    </source>
</evidence>
<dbReference type="RefSeq" id="WP_083108589.1">
    <property type="nucleotide sequence ID" value="NZ_CP020569.1"/>
</dbReference>
<dbReference type="OrthoDB" id="4225947at2"/>
<accession>A0A1V0TZQ2</accession>
<keyword evidence="1" id="KW-1133">Transmembrane helix</keyword>
<evidence type="ECO:0000313" key="3">
    <source>
        <dbReference type="Proteomes" id="UP000192726"/>
    </source>
</evidence>
<proteinExistence type="predicted"/>
<organism evidence="2 3">
    <name type="scientific">Streptomyces gilvosporeus</name>
    <dbReference type="NCBI Taxonomy" id="553510"/>
    <lineage>
        <taxon>Bacteria</taxon>
        <taxon>Bacillati</taxon>
        <taxon>Actinomycetota</taxon>
        <taxon>Actinomycetes</taxon>
        <taxon>Kitasatosporales</taxon>
        <taxon>Streptomycetaceae</taxon>
        <taxon>Streptomyces</taxon>
    </lineage>
</organism>
<sequence length="120" mass="12524">MSGGDQHYYLGSGDHVTMHGGSGNVGIDKRVTPPQELAPAVQEALGELLSLVQEMRNQLPQAGADALDESLPALRTEANVPQQERHRALFAVAGIAATFGALGVPIVEAVNKVLGLMGTQ</sequence>
<dbReference type="KEGG" id="sgv:B1H19_33170"/>
<name>A0A1V0TZQ2_9ACTN</name>
<evidence type="ECO:0000256" key="1">
    <source>
        <dbReference type="SAM" id="Phobius"/>
    </source>
</evidence>
<dbReference type="EMBL" id="CP020569">
    <property type="protein sequence ID" value="ARF58393.1"/>
    <property type="molecule type" value="Genomic_DNA"/>
</dbReference>
<reference evidence="2 3" key="1">
    <citation type="submission" date="2017-04" db="EMBL/GenBank/DDBJ databases">
        <title>Complete Genome Sequence of Streptomyces gilvosporeus F607, a Capable Producer of Natamycin.</title>
        <authorList>
            <person name="Zong G."/>
            <person name="Zhong C."/>
            <person name="Fu J."/>
            <person name="Qin R."/>
            <person name="Cao G."/>
        </authorList>
    </citation>
    <scope>NUCLEOTIDE SEQUENCE [LARGE SCALE GENOMIC DNA]</scope>
    <source>
        <strain evidence="2 3">F607</strain>
    </source>
</reference>
<feature type="transmembrane region" description="Helical" evidence="1">
    <location>
        <begin position="88"/>
        <end position="107"/>
    </location>
</feature>
<keyword evidence="1" id="KW-0472">Membrane</keyword>
<dbReference type="STRING" id="553510.B1H19_33170"/>
<protein>
    <submittedName>
        <fullName evidence="2">Uncharacterized protein</fullName>
    </submittedName>
</protein>